<dbReference type="GO" id="GO:0008984">
    <property type="term" value="F:protein-glutamate methylesterase activity"/>
    <property type="evidence" value="ECO:0007669"/>
    <property type="project" value="InterPro"/>
</dbReference>
<evidence type="ECO:0000256" key="4">
    <source>
        <dbReference type="ARBA" id="ARBA00022679"/>
    </source>
</evidence>
<dbReference type="InterPro" id="IPR035965">
    <property type="entry name" value="PAS-like_dom_sf"/>
</dbReference>
<dbReference type="SUPFAM" id="SSF52738">
    <property type="entry name" value="Methylesterase CheB, C-terminal domain"/>
    <property type="match status" value="1"/>
</dbReference>
<dbReference type="InterPro" id="IPR000673">
    <property type="entry name" value="Sig_transdc_resp-reg_Me-estase"/>
</dbReference>
<dbReference type="GO" id="GO:0006935">
    <property type="term" value="P:chemotaxis"/>
    <property type="evidence" value="ECO:0007669"/>
    <property type="project" value="UniProtKB-UniRule"/>
</dbReference>
<dbReference type="CDD" id="cd16434">
    <property type="entry name" value="CheB-CheR_fusion"/>
    <property type="match status" value="1"/>
</dbReference>
<evidence type="ECO:0000256" key="2">
    <source>
        <dbReference type="ARBA" id="ARBA00012534"/>
    </source>
</evidence>
<evidence type="ECO:0000259" key="8">
    <source>
        <dbReference type="PROSITE" id="PS50122"/>
    </source>
</evidence>
<feature type="domain" description="CheR-type methyltransferase" evidence="9">
    <location>
        <begin position="223"/>
        <end position="477"/>
    </location>
</feature>
<dbReference type="Pfam" id="PF13596">
    <property type="entry name" value="PAS_10"/>
    <property type="match status" value="1"/>
</dbReference>
<dbReference type="Gene3D" id="3.30.450.20">
    <property type="entry name" value="PAS domain"/>
    <property type="match status" value="1"/>
</dbReference>
<reference evidence="10 11" key="1">
    <citation type="submission" date="2013-12" db="EMBL/GenBank/DDBJ databases">
        <authorList>
            <consortium name="DOE Joint Genome Institute"/>
            <person name="Kappler U."/>
            <person name="Huntemann M."/>
            <person name="Han J."/>
            <person name="Chen A."/>
            <person name="Kyrpides N."/>
            <person name="Mavromatis K."/>
            <person name="Markowitz V."/>
            <person name="Palaniappan K."/>
            <person name="Ivanova N."/>
            <person name="Schaumberg A."/>
            <person name="Pati A."/>
            <person name="Liolios K."/>
            <person name="Nordberg H.P."/>
            <person name="Cantor M.N."/>
            <person name="Hua S.X."/>
            <person name="Woyke T."/>
        </authorList>
    </citation>
    <scope>NUCLEOTIDE SEQUENCE [LARGE SCALE GENOMIC DNA]</scope>
    <source>
        <strain evidence="11">AL2</strain>
    </source>
</reference>
<feature type="domain" description="CheB-type methylesterase" evidence="8">
    <location>
        <begin position="16"/>
        <end position="198"/>
    </location>
</feature>
<dbReference type="EMBL" id="CP007030">
    <property type="protein sequence ID" value="AHF00773.1"/>
    <property type="molecule type" value="Genomic_DNA"/>
</dbReference>
<dbReference type="Gene3D" id="3.40.50.180">
    <property type="entry name" value="Methylesterase CheB, C-terminal domain"/>
    <property type="match status" value="1"/>
</dbReference>
<dbReference type="InterPro" id="IPR036804">
    <property type="entry name" value="CheR_N_sf"/>
</dbReference>
<accession>W0DU37</accession>
<dbReference type="InterPro" id="IPR000780">
    <property type="entry name" value="CheR_MeTrfase"/>
</dbReference>
<dbReference type="KEGG" id="tao:THIAE_02370"/>
<dbReference type="Gene3D" id="3.40.50.150">
    <property type="entry name" value="Vaccinia Virus protein VP39"/>
    <property type="match status" value="1"/>
</dbReference>
<proteinExistence type="predicted"/>
<keyword evidence="6" id="KW-0378">Hydrolase</keyword>
<dbReference type="Pfam" id="PF01339">
    <property type="entry name" value="CheB_methylest"/>
    <property type="match status" value="1"/>
</dbReference>
<dbReference type="GO" id="GO:0005737">
    <property type="term" value="C:cytoplasm"/>
    <property type="evidence" value="ECO:0007669"/>
    <property type="project" value="InterPro"/>
</dbReference>
<evidence type="ECO:0000256" key="7">
    <source>
        <dbReference type="SAM" id="Coils"/>
    </source>
</evidence>
<evidence type="ECO:0000256" key="3">
    <source>
        <dbReference type="ARBA" id="ARBA00022603"/>
    </source>
</evidence>
<dbReference type="Proteomes" id="UP000005380">
    <property type="component" value="Chromosome"/>
</dbReference>
<dbReference type="PANTHER" id="PTHR24422">
    <property type="entry name" value="CHEMOTAXIS PROTEIN METHYLTRANSFERASE"/>
    <property type="match status" value="1"/>
</dbReference>
<dbReference type="RefSeq" id="WP_006459895.1">
    <property type="nucleotide sequence ID" value="NZ_CP007030.1"/>
</dbReference>
<feature type="active site" evidence="6">
    <location>
        <position position="49"/>
    </location>
</feature>
<keyword evidence="11" id="KW-1185">Reference proteome</keyword>
<evidence type="ECO:0000259" key="9">
    <source>
        <dbReference type="PROSITE" id="PS50123"/>
    </source>
</evidence>
<evidence type="ECO:0000256" key="5">
    <source>
        <dbReference type="ARBA" id="ARBA00022691"/>
    </source>
</evidence>
<dbReference type="SUPFAM" id="SSF47757">
    <property type="entry name" value="Chemotaxis receptor methyltransferase CheR, N-terminal domain"/>
    <property type="match status" value="1"/>
</dbReference>
<evidence type="ECO:0000313" key="11">
    <source>
        <dbReference type="Proteomes" id="UP000005380"/>
    </source>
</evidence>
<dbReference type="eggNOG" id="COG2201">
    <property type="taxonomic scope" value="Bacteria"/>
</dbReference>
<dbReference type="InterPro" id="IPR022641">
    <property type="entry name" value="CheR_N"/>
</dbReference>
<feature type="coiled-coil region" evidence="7">
    <location>
        <begin position="651"/>
        <end position="727"/>
    </location>
</feature>
<dbReference type="SUPFAM" id="SSF55785">
    <property type="entry name" value="PYP-like sensor domain (PAS domain)"/>
    <property type="match status" value="1"/>
</dbReference>
<dbReference type="PROSITE" id="PS50123">
    <property type="entry name" value="CHER"/>
    <property type="match status" value="1"/>
</dbReference>
<dbReference type="SUPFAM" id="SSF53335">
    <property type="entry name" value="S-adenosyl-L-methionine-dependent methyltransferases"/>
    <property type="match status" value="1"/>
</dbReference>
<dbReference type="OrthoDB" id="9816309at2"/>
<dbReference type="PANTHER" id="PTHR24422:SF27">
    <property type="entry name" value="PROTEIN-GLUTAMATE O-METHYLTRANSFERASE"/>
    <property type="match status" value="1"/>
</dbReference>
<dbReference type="STRING" id="717772.THIAE_02370"/>
<keyword evidence="5" id="KW-0949">S-adenosyl-L-methionine</keyword>
<keyword evidence="3" id="KW-0489">Methyltransferase</keyword>
<dbReference type="SMART" id="SM00138">
    <property type="entry name" value="MeTrc"/>
    <property type="match status" value="1"/>
</dbReference>
<organism evidence="10 11">
    <name type="scientific">Thiomicrospira aerophila AL3</name>
    <dbReference type="NCBI Taxonomy" id="717772"/>
    <lineage>
        <taxon>Bacteria</taxon>
        <taxon>Pseudomonadati</taxon>
        <taxon>Pseudomonadota</taxon>
        <taxon>Gammaproteobacteria</taxon>
        <taxon>Thiotrichales</taxon>
        <taxon>Piscirickettsiaceae</taxon>
        <taxon>Thiomicrospira</taxon>
    </lineage>
</organism>
<dbReference type="InterPro" id="IPR029063">
    <property type="entry name" value="SAM-dependent_MTases_sf"/>
</dbReference>
<evidence type="ECO:0000313" key="10">
    <source>
        <dbReference type="EMBL" id="AHF00773.1"/>
    </source>
</evidence>
<dbReference type="Pfam" id="PF03705">
    <property type="entry name" value="CheR_N"/>
    <property type="match status" value="1"/>
</dbReference>
<dbReference type="GO" id="GO:0032259">
    <property type="term" value="P:methylation"/>
    <property type="evidence" value="ECO:0007669"/>
    <property type="project" value="UniProtKB-KW"/>
</dbReference>
<dbReference type="InterPro" id="IPR022642">
    <property type="entry name" value="CheR_C"/>
</dbReference>
<dbReference type="InParanoid" id="W0DU37"/>
<dbReference type="Gene3D" id="1.10.155.10">
    <property type="entry name" value="Chemotaxis receptor methyltransferase CheR, N-terminal domain"/>
    <property type="match status" value="1"/>
</dbReference>
<dbReference type="Pfam" id="PF01739">
    <property type="entry name" value="CheR"/>
    <property type="match status" value="1"/>
</dbReference>
<dbReference type="GO" id="GO:0008983">
    <property type="term" value="F:protein-glutamate O-methyltransferase activity"/>
    <property type="evidence" value="ECO:0007669"/>
    <property type="project" value="UniProtKB-EC"/>
</dbReference>
<protein>
    <recommendedName>
        <fullName evidence="2">protein-glutamate O-methyltransferase</fullName>
        <ecNumber evidence="2">2.1.1.80</ecNumber>
    </recommendedName>
</protein>
<keyword evidence="4" id="KW-0808">Transferase</keyword>
<feature type="active site" evidence="6">
    <location>
        <position position="140"/>
    </location>
</feature>
<dbReference type="AlphaFoldDB" id="W0DU37"/>
<dbReference type="EC" id="2.1.1.80" evidence="2"/>
<evidence type="ECO:0000256" key="6">
    <source>
        <dbReference type="PROSITE-ProRule" id="PRU00050"/>
    </source>
</evidence>
<dbReference type="GO" id="GO:0000156">
    <property type="term" value="F:phosphorelay response regulator activity"/>
    <property type="evidence" value="ECO:0007669"/>
    <property type="project" value="InterPro"/>
</dbReference>
<dbReference type="InterPro" id="IPR035909">
    <property type="entry name" value="CheB_C"/>
</dbReference>
<dbReference type="PROSITE" id="PS50122">
    <property type="entry name" value="CHEB"/>
    <property type="match status" value="1"/>
</dbReference>
<comment type="catalytic activity">
    <reaction evidence="1">
        <text>L-glutamyl-[protein] + S-adenosyl-L-methionine = [protein]-L-glutamate 5-O-methyl ester + S-adenosyl-L-homocysteine</text>
        <dbReference type="Rhea" id="RHEA:24452"/>
        <dbReference type="Rhea" id="RHEA-COMP:10208"/>
        <dbReference type="Rhea" id="RHEA-COMP:10311"/>
        <dbReference type="ChEBI" id="CHEBI:29973"/>
        <dbReference type="ChEBI" id="CHEBI:57856"/>
        <dbReference type="ChEBI" id="CHEBI:59789"/>
        <dbReference type="ChEBI" id="CHEBI:82795"/>
        <dbReference type="EC" id="2.1.1.80"/>
    </reaction>
</comment>
<dbReference type="HOGENOM" id="CLU_000892_0_1_6"/>
<keyword evidence="7" id="KW-0175">Coiled coil</keyword>
<dbReference type="PRINTS" id="PR00996">
    <property type="entry name" value="CHERMTFRASE"/>
</dbReference>
<dbReference type="InterPro" id="IPR050903">
    <property type="entry name" value="Bact_Chemotaxis_MeTrfase"/>
</dbReference>
<sequence length="838" mass="93754">MESNDPLQPAKYRGFVVALGASAGGLEALEKFFAACPTDTGLPFIVIQHLSPDHKSMMADLLGRYTVMPIKLVEEGMPIQPNHVYLIPAGTIMRVVSGHFVLTQKTPHVLSLPIDIFFTSMAEDYSDKAIGIILSGTGSDGTRGAYVINEAGGFLLAQSPKEAKFNGMPNSVIATGLIDDVLDAEHLASRLLDYIKNPQKIVKQDTAQPGLDYEDPTHLIFHYLAQTTGVDFHQYKQATVTRRIERRMQVKHIADVKDYAKLLEIDRTELANLRRELFIPVTRFFRDTPAFDDLQTIAIDDIVSKADNGNGIRIWSAGISSGEEVYSIAILFFEAFERARRWPNLKIFATDVNPQAIELASAGHYPESIAAEVSPERLQRFFSKSGSEYIVKPELRQVVVFAKHNLLADPPFTRMDLVTCRNTLIYFQAEPQNKALQSLQYATKPGGYLFLGSSESINAIAKGFDTVHAKSKIFRRNYVNMPLIGLDNSKNSLKRQPRLTRQFSKLNALETSEVALLDETSHQLISAYSPPGFLVNDHQEIIHLYGDVKPFYKIRAGAASMDITRILPDGLISVVSALLFKALKDQKIFYSDRLKLELEPENPCLLRVCVRPISSNADEKFALVLFEPLSLQDNDPQSQTINLDDETAARIEVLQQELAATRESLQATIEELETSNEELQATNEELMASNEELQSSNEELQSVNEELNTVNAEYQEKVLRLNQLNADLDTMAKAVGVATIFVDHNLNISRFSPDAVGLFKLRDSDLGRPLSDLHHSFDNEHLIDYFEQTLKTTLPFETELIHQNHKSYLLRILPYKIPSSDKHGAVASFIDVTGISDQ</sequence>
<dbReference type="eggNOG" id="COG1352">
    <property type="taxonomic scope" value="Bacteria"/>
</dbReference>
<feature type="active site" evidence="6">
    <location>
        <position position="22"/>
    </location>
</feature>
<evidence type="ECO:0000256" key="1">
    <source>
        <dbReference type="ARBA" id="ARBA00001541"/>
    </source>
</evidence>
<name>W0DU37_9GAMM</name>
<keyword evidence="6" id="KW-0145">Chemotaxis</keyword>
<gene>
    <name evidence="10" type="ORF">THIAE_02370</name>
</gene>